<gene>
    <name evidence="2" type="ORF">KI387_010512</name>
</gene>
<feature type="domain" description="Retroviral polymerase SH3-like" evidence="1">
    <location>
        <begin position="1"/>
        <end position="34"/>
    </location>
</feature>
<dbReference type="Pfam" id="PF25597">
    <property type="entry name" value="SH3_retrovirus"/>
    <property type="match status" value="1"/>
</dbReference>
<evidence type="ECO:0000313" key="3">
    <source>
        <dbReference type="Proteomes" id="UP000824469"/>
    </source>
</evidence>
<evidence type="ECO:0000259" key="1">
    <source>
        <dbReference type="Pfam" id="PF25597"/>
    </source>
</evidence>
<proteinExistence type="predicted"/>
<dbReference type="AlphaFoldDB" id="A0AA38KFH8"/>
<evidence type="ECO:0000313" key="2">
    <source>
        <dbReference type="EMBL" id="KAH9306108.1"/>
    </source>
</evidence>
<organism evidence="2 3">
    <name type="scientific">Taxus chinensis</name>
    <name type="common">Chinese yew</name>
    <name type="synonym">Taxus wallichiana var. chinensis</name>
    <dbReference type="NCBI Taxonomy" id="29808"/>
    <lineage>
        <taxon>Eukaryota</taxon>
        <taxon>Viridiplantae</taxon>
        <taxon>Streptophyta</taxon>
        <taxon>Embryophyta</taxon>
        <taxon>Tracheophyta</taxon>
        <taxon>Spermatophyta</taxon>
        <taxon>Pinopsida</taxon>
        <taxon>Pinidae</taxon>
        <taxon>Conifers II</taxon>
        <taxon>Cupressales</taxon>
        <taxon>Taxaceae</taxon>
        <taxon>Taxus</taxon>
    </lineage>
</organism>
<dbReference type="Proteomes" id="UP000824469">
    <property type="component" value="Unassembled WGS sequence"/>
</dbReference>
<sequence length="56" mass="6464">NTKAYKLYNPVTREVVINRDVQFIENEAWDGSIEKTVSITPIDPHDDMADDTLEKQ</sequence>
<dbReference type="InterPro" id="IPR057670">
    <property type="entry name" value="SH3_retrovirus"/>
</dbReference>
<reference evidence="2 3" key="1">
    <citation type="journal article" date="2021" name="Nat. Plants">
        <title>The Taxus genome provides insights into paclitaxel biosynthesis.</title>
        <authorList>
            <person name="Xiong X."/>
            <person name="Gou J."/>
            <person name="Liao Q."/>
            <person name="Li Y."/>
            <person name="Zhou Q."/>
            <person name="Bi G."/>
            <person name="Li C."/>
            <person name="Du R."/>
            <person name="Wang X."/>
            <person name="Sun T."/>
            <person name="Guo L."/>
            <person name="Liang H."/>
            <person name="Lu P."/>
            <person name="Wu Y."/>
            <person name="Zhang Z."/>
            <person name="Ro D.K."/>
            <person name="Shang Y."/>
            <person name="Huang S."/>
            <person name="Yan J."/>
        </authorList>
    </citation>
    <scope>NUCLEOTIDE SEQUENCE [LARGE SCALE GENOMIC DNA]</scope>
    <source>
        <strain evidence="2">Ta-2019</strain>
    </source>
</reference>
<name>A0AA38KFH8_TAXCH</name>
<feature type="non-terminal residue" evidence="2">
    <location>
        <position position="56"/>
    </location>
</feature>
<dbReference type="EMBL" id="JAHRHJ020000008">
    <property type="protein sequence ID" value="KAH9306108.1"/>
    <property type="molecule type" value="Genomic_DNA"/>
</dbReference>
<protein>
    <recommendedName>
        <fullName evidence="1">Retroviral polymerase SH3-like domain-containing protein</fullName>
    </recommendedName>
</protein>
<keyword evidence="3" id="KW-1185">Reference proteome</keyword>
<comment type="caution">
    <text evidence="2">The sequence shown here is derived from an EMBL/GenBank/DDBJ whole genome shotgun (WGS) entry which is preliminary data.</text>
</comment>
<feature type="non-terminal residue" evidence="2">
    <location>
        <position position="1"/>
    </location>
</feature>
<accession>A0AA38KFH8</accession>